<feature type="active site" description="Nucleophile" evidence="10">
    <location>
        <position position="114"/>
    </location>
</feature>
<dbReference type="UniPathway" id="UPA00114"/>
<evidence type="ECO:0000313" key="15">
    <source>
        <dbReference type="Proteomes" id="UP000298030"/>
    </source>
</evidence>
<dbReference type="SUPFAM" id="SSF49899">
    <property type="entry name" value="Concanavalin A-like lectins/glucanases"/>
    <property type="match status" value="1"/>
</dbReference>
<dbReference type="Pfam" id="PF00457">
    <property type="entry name" value="Glyco_hydro_11"/>
    <property type="match status" value="1"/>
</dbReference>
<keyword evidence="5 10" id="KW-0858">Xylan degradation</keyword>
<comment type="similarity">
    <text evidence="3 10 11">Belongs to the glycosyl hydrolase 11 (cellulase G) family.</text>
</comment>
<dbReference type="InterPro" id="IPR001137">
    <property type="entry name" value="Glyco_hydro_11"/>
</dbReference>
<dbReference type="InterPro" id="IPR013320">
    <property type="entry name" value="ConA-like_dom_sf"/>
</dbReference>
<keyword evidence="15" id="KW-1185">Reference proteome</keyword>
<protein>
    <recommendedName>
        <fullName evidence="4 10">Endo-1,4-beta-xylanase</fullName>
        <ecNumber evidence="4 10">3.2.1.8</ecNumber>
    </recommendedName>
</protein>
<dbReference type="AlphaFoldDB" id="A0A4Y7SSM7"/>
<evidence type="ECO:0000256" key="9">
    <source>
        <dbReference type="ARBA" id="ARBA00023326"/>
    </source>
</evidence>
<evidence type="ECO:0000256" key="3">
    <source>
        <dbReference type="ARBA" id="ARBA00007792"/>
    </source>
</evidence>
<keyword evidence="7 10" id="KW-0119">Carbohydrate metabolism</keyword>
<comment type="pathway">
    <text evidence="2 10 11">Glycan degradation; xylan degradation.</text>
</comment>
<evidence type="ECO:0000256" key="2">
    <source>
        <dbReference type="ARBA" id="ARBA00004851"/>
    </source>
</evidence>
<keyword evidence="12" id="KW-0732">Signal</keyword>
<proteinExistence type="inferred from homology"/>
<evidence type="ECO:0000256" key="4">
    <source>
        <dbReference type="ARBA" id="ARBA00012590"/>
    </source>
</evidence>
<dbReference type="PROSITE" id="PS00776">
    <property type="entry name" value="GH11_1"/>
    <property type="match status" value="1"/>
</dbReference>
<evidence type="ECO:0000256" key="6">
    <source>
        <dbReference type="ARBA" id="ARBA00022801"/>
    </source>
</evidence>
<feature type="signal peptide" evidence="12">
    <location>
        <begin position="1"/>
        <end position="19"/>
    </location>
</feature>
<name>A0A4Y7SSM7_COPMI</name>
<dbReference type="EMBL" id="QPFP01000062">
    <property type="protein sequence ID" value="TEB24876.1"/>
    <property type="molecule type" value="Genomic_DNA"/>
</dbReference>
<feature type="domain" description="GH11" evidence="13">
    <location>
        <begin position="29"/>
        <end position="219"/>
    </location>
</feature>
<evidence type="ECO:0000256" key="12">
    <source>
        <dbReference type="SAM" id="SignalP"/>
    </source>
</evidence>
<dbReference type="InterPro" id="IPR033123">
    <property type="entry name" value="GH11_dom"/>
</dbReference>
<evidence type="ECO:0000313" key="14">
    <source>
        <dbReference type="EMBL" id="TEB24876.1"/>
    </source>
</evidence>
<organism evidence="14 15">
    <name type="scientific">Coprinellus micaceus</name>
    <name type="common">Glistening ink-cap mushroom</name>
    <name type="synonym">Coprinus micaceus</name>
    <dbReference type="NCBI Taxonomy" id="71717"/>
    <lineage>
        <taxon>Eukaryota</taxon>
        <taxon>Fungi</taxon>
        <taxon>Dikarya</taxon>
        <taxon>Basidiomycota</taxon>
        <taxon>Agaricomycotina</taxon>
        <taxon>Agaricomycetes</taxon>
        <taxon>Agaricomycetidae</taxon>
        <taxon>Agaricales</taxon>
        <taxon>Agaricineae</taxon>
        <taxon>Psathyrellaceae</taxon>
        <taxon>Coprinellus</taxon>
    </lineage>
</organism>
<reference evidence="14 15" key="1">
    <citation type="journal article" date="2019" name="Nat. Ecol. Evol.">
        <title>Megaphylogeny resolves global patterns of mushroom evolution.</title>
        <authorList>
            <person name="Varga T."/>
            <person name="Krizsan K."/>
            <person name="Foldi C."/>
            <person name="Dima B."/>
            <person name="Sanchez-Garcia M."/>
            <person name="Sanchez-Ramirez S."/>
            <person name="Szollosi G.J."/>
            <person name="Szarkandi J.G."/>
            <person name="Papp V."/>
            <person name="Albert L."/>
            <person name="Andreopoulos W."/>
            <person name="Angelini C."/>
            <person name="Antonin V."/>
            <person name="Barry K.W."/>
            <person name="Bougher N.L."/>
            <person name="Buchanan P."/>
            <person name="Buyck B."/>
            <person name="Bense V."/>
            <person name="Catcheside P."/>
            <person name="Chovatia M."/>
            <person name="Cooper J."/>
            <person name="Damon W."/>
            <person name="Desjardin D."/>
            <person name="Finy P."/>
            <person name="Geml J."/>
            <person name="Haridas S."/>
            <person name="Hughes K."/>
            <person name="Justo A."/>
            <person name="Karasinski D."/>
            <person name="Kautmanova I."/>
            <person name="Kiss B."/>
            <person name="Kocsube S."/>
            <person name="Kotiranta H."/>
            <person name="LaButti K.M."/>
            <person name="Lechner B.E."/>
            <person name="Liimatainen K."/>
            <person name="Lipzen A."/>
            <person name="Lukacs Z."/>
            <person name="Mihaltcheva S."/>
            <person name="Morgado L.N."/>
            <person name="Niskanen T."/>
            <person name="Noordeloos M.E."/>
            <person name="Ohm R.A."/>
            <person name="Ortiz-Santana B."/>
            <person name="Ovrebo C."/>
            <person name="Racz N."/>
            <person name="Riley R."/>
            <person name="Savchenko A."/>
            <person name="Shiryaev A."/>
            <person name="Soop K."/>
            <person name="Spirin V."/>
            <person name="Szebenyi C."/>
            <person name="Tomsovsky M."/>
            <person name="Tulloss R.E."/>
            <person name="Uehling J."/>
            <person name="Grigoriev I.V."/>
            <person name="Vagvolgyi C."/>
            <person name="Papp T."/>
            <person name="Martin F.M."/>
            <person name="Miettinen O."/>
            <person name="Hibbett D.S."/>
            <person name="Nagy L.G."/>
        </authorList>
    </citation>
    <scope>NUCLEOTIDE SEQUENCE [LARGE SCALE GENOMIC DNA]</scope>
    <source>
        <strain evidence="14 15">FP101781</strain>
    </source>
</reference>
<evidence type="ECO:0000256" key="11">
    <source>
        <dbReference type="RuleBase" id="RU362015"/>
    </source>
</evidence>
<comment type="catalytic activity">
    <reaction evidence="1 10 11">
        <text>Endohydrolysis of (1-&gt;4)-beta-D-xylosidic linkages in xylans.</text>
        <dbReference type="EC" id="3.2.1.8"/>
    </reaction>
</comment>
<comment type="caution">
    <text evidence="14">The sequence shown here is derived from an EMBL/GenBank/DDBJ whole genome shotgun (WGS) entry which is preliminary data.</text>
</comment>
<evidence type="ECO:0000256" key="8">
    <source>
        <dbReference type="ARBA" id="ARBA00023295"/>
    </source>
</evidence>
<dbReference type="InterPro" id="IPR018208">
    <property type="entry name" value="GH11_AS_1"/>
</dbReference>
<sequence>MASFSILLAFVFASVSTYATPSIGSAQRAGTPSSTGIHDGFFYSWWTDNASQATYVNGDKGNFEMIWTSGGSLSGGKGWSVGAGSRVIAYRGQFEYNGNAHVAVYGWTKNPLVEYYIVENFGTYNPINGTTAQGSITVDGAVYDVGKDVHIPLPTIPGDQTFERFFSVRQNKRSSGRVDVGAHFRAWADAGMKVGTDHDYQIMVCESYLSMGACNITVSAA</sequence>
<dbReference type="Gene3D" id="2.60.120.180">
    <property type="match status" value="1"/>
</dbReference>
<dbReference type="GO" id="GO:0031176">
    <property type="term" value="F:endo-1,4-beta-xylanase activity"/>
    <property type="evidence" value="ECO:0007669"/>
    <property type="project" value="UniProtKB-UniRule"/>
</dbReference>
<dbReference type="OrthoDB" id="2115822at2759"/>
<accession>A0A4Y7SSM7</accession>
<keyword evidence="6 10" id="KW-0378">Hydrolase</keyword>
<dbReference type="PRINTS" id="PR00911">
    <property type="entry name" value="GLHYDRLASE11"/>
</dbReference>
<dbReference type="InterPro" id="IPR013319">
    <property type="entry name" value="GH11/12"/>
</dbReference>
<feature type="active site" description="Proton donor" evidence="10">
    <location>
        <position position="206"/>
    </location>
</feature>
<dbReference type="GO" id="GO:0045493">
    <property type="term" value="P:xylan catabolic process"/>
    <property type="evidence" value="ECO:0007669"/>
    <property type="project" value="UniProtKB-UniRule"/>
</dbReference>
<evidence type="ECO:0000256" key="5">
    <source>
        <dbReference type="ARBA" id="ARBA00022651"/>
    </source>
</evidence>
<evidence type="ECO:0000256" key="7">
    <source>
        <dbReference type="ARBA" id="ARBA00023277"/>
    </source>
</evidence>
<dbReference type="STRING" id="71717.A0A4Y7SSM7"/>
<evidence type="ECO:0000259" key="13">
    <source>
        <dbReference type="PROSITE" id="PS51761"/>
    </source>
</evidence>
<evidence type="ECO:0000256" key="1">
    <source>
        <dbReference type="ARBA" id="ARBA00000681"/>
    </source>
</evidence>
<evidence type="ECO:0000256" key="10">
    <source>
        <dbReference type="PROSITE-ProRule" id="PRU01097"/>
    </source>
</evidence>
<gene>
    <name evidence="14" type="ORF">FA13DRAFT_1638220</name>
</gene>
<keyword evidence="8 10" id="KW-0326">Glycosidase</keyword>
<dbReference type="Proteomes" id="UP000298030">
    <property type="component" value="Unassembled WGS sequence"/>
</dbReference>
<dbReference type="PROSITE" id="PS51761">
    <property type="entry name" value="GH11_3"/>
    <property type="match status" value="1"/>
</dbReference>
<dbReference type="EC" id="3.2.1.8" evidence="4 10"/>
<keyword evidence="9 10" id="KW-0624">Polysaccharide degradation</keyword>
<feature type="chain" id="PRO_5021300682" description="Endo-1,4-beta-xylanase" evidence="12">
    <location>
        <begin position="20"/>
        <end position="221"/>
    </location>
</feature>
<dbReference type="PANTHER" id="PTHR46828:SF3">
    <property type="entry name" value="ENDO-1,4-BETA-XYLANASE"/>
    <property type="match status" value="1"/>
</dbReference>
<dbReference type="PANTHER" id="PTHR46828">
    <property type="entry name" value="ENDO-1,4-BETA-XYLANASE A-RELATED"/>
    <property type="match status" value="1"/>
</dbReference>